<dbReference type="EMBL" id="FOKK01000017">
    <property type="protein sequence ID" value="SFB53419.1"/>
    <property type="molecule type" value="Genomic_DNA"/>
</dbReference>
<feature type="domain" description="Contractile injection system tube protein N-terminal" evidence="1">
    <location>
        <begin position="5"/>
        <end position="157"/>
    </location>
</feature>
<organism evidence="2 3">
    <name type="scientific">Algoriphagus aquimarinus</name>
    <dbReference type="NCBI Taxonomy" id="237018"/>
    <lineage>
        <taxon>Bacteria</taxon>
        <taxon>Pseudomonadati</taxon>
        <taxon>Bacteroidota</taxon>
        <taxon>Cytophagia</taxon>
        <taxon>Cytophagales</taxon>
        <taxon>Cyclobacteriaceae</taxon>
        <taxon>Algoriphagus</taxon>
    </lineage>
</organism>
<dbReference type="InterPro" id="IPR045361">
    <property type="entry name" value="CIS_tube_prot_N"/>
</dbReference>
<dbReference type="Proteomes" id="UP000198790">
    <property type="component" value="Unassembled WGS sequence"/>
</dbReference>
<evidence type="ECO:0000313" key="2">
    <source>
        <dbReference type="EMBL" id="SFB53419.1"/>
    </source>
</evidence>
<dbReference type="STRING" id="237018.SAMN04489723_11746"/>
<evidence type="ECO:0000313" key="3">
    <source>
        <dbReference type="Proteomes" id="UP000198790"/>
    </source>
</evidence>
<accession>A0A1I1BSL5</accession>
<dbReference type="Pfam" id="PF19266">
    <property type="entry name" value="CIS_tube"/>
    <property type="match status" value="1"/>
</dbReference>
<name>A0A1I1BSL5_9BACT</name>
<proteinExistence type="predicted"/>
<sequence length="220" mass="25196">MESGKLTKMKVIGYKESDYSAEIGEYEVLVNPDNYKDKAELRYSSNSSPIGTSMESVKFRGAGAHEFEINFFFDGTGVMTKQKVDDQINQLKSLIFTYNGDIHEPNYVKIFWGTQFLFQGRLKTWQPTYTMMDPDGTPLRAEIACVFIYSITPKKKALLENKNSSDLTHIREVKMGDHLPAMCYKIYGESKYYIQVARYNGISNFRSILPGDQIIFPPII</sequence>
<dbReference type="AlphaFoldDB" id="A0A1I1BSL5"/>
<gene>
    <name evidence="2" type="ORF">SAMN04489723_11746</name>
</gene>
<protein>
    <recommendedName>
        <fullName evidence="1">Contractile injection system tube protein N-terminal domain-containing protein</fullName>
    </recommendedName>
</protein>
<reference evidence="2 3" key="1">
    <citation type="submission" date="2016-10" db="EMBL/GenBank/DDBJ databases">
        <authorList>
            <person name="de Groot N.N."/>
        </authorList>
    </citation>
    <scope>NUCLEOTIDE SEQUENCE [LARGE SCALE GENOMIC DNA]</scope>
    <source>
        <strain evidence="2 3">DSM 23399</strain>
    </source>
</reference>
<evidence type="ECO:0000259" key="1">
    <source>
        <dbReference type="Pfam" id="PF19266"/>
    </source>
</evidence>
<keyword evidence="3" id="KW-1185">Reference proteome</keyword>